<proteinExistence type="predicted"/>
<dbReference type="AlphaFoldDB" id="A0AAW4N2Y9"/>
<dbReference type="EMBL" id="JAHOEF010000086">
    <property type="protein sequence ID" value="MBV3383533.1"/>
    <property type="molecule type" value="Genomic_DNA"/>
</dbReference>
<evidence type="ECO:0000313" key="1">
    <source>
        <dbReference type="EMBL" id="MBV3383533.1"/>
    </source>
</evidence>
<evidence type="ECO:0000313" key="3">
    <source>
        <dbReference type="Proteomes" id="UP001196408"/>
    </source>
</evidence>
<dbReference type="Proteomes" id="UP001196408">
    <property type="component" value="Unassembled WGS sequence"/>
</dbReference>
<evidence type="ECO:0008006" key="5">
    <source>
        <dbReference type="Google" id="ProtNLM"/>
    </source>
</evidence>
<evidence type="ECO:0000313" key="2">
    <source>
        <dbReference type="EMBL" id="MBV3393549.1"/>
    </source>
</evidence>
<name>A0AAW4N2Y9_9FIRM</name>
<dbReference type="RefSeq" id="WP_217748205.1">
    <property type="nucleotide sequence ID" value="NZ_JAHOEB010000086.1"/>
</dbReference>
<dbReference type="Proteomes" id="UP001197492">
    <property type="component" value="Unassembled WGS sequence"/>
</dbReference>
<comment type="caution">
    <text evidence="1">The sequence shown here is derived from an EMBL/GenBank/DDBJ whole genome shotgun (WGS) entry which is preliminary data.</text>
</comment>
<accession>A0AAW4N2Y9</accession>
<keyword evidence="4" id="KW-1185">Reference proteome</keyword>
<protein>
    <recommendedName>
        <fullName evidence="5">Esterase</fullName>
    </recommendedName>
</protein>
<organism evidence="1 3">
    <name type="scientific">Catenibacterium mitsuokai</name>
    <dbReference type="NCBI Taxonomy" id="100886"/>
    <lineage>
        <taxon>Bacteria</taxon>
        <taxon>Bacillati</taxon>
        <taxon>Bacillota</taxon>
        <taxon>Erysipelotrichia</taxon>
        <taxon>Erysipelotrichales</taxon>
        <taxon>Coprobacillaceae</taxon>
        <taxon>Catenibacterium</taxon>
    </lineage>
</organism>
<gene>
    <name evidence="1" type="ORF">KSV97_10000</name>
    <name evidence="2" type="ORF">KSW06_09885</name>
</gene>
<reference evidence="1 4" key="1">
    <citation type="submission" date="2021-06" db="EMBL/GenBank/DDBJ databases">
        <title>Collection of gut derived symbiotic bacterial strains cultured from healthy donors.</title>
        <authorList>
            <person name="Lin H."/>
            <person name="Littmann E."/>
            <person name="Pamer E.G."/>
        </authorList>
    </citation>
    <scope>NUCLEOTIDE SEQUENCE</scope>
    <source>
        <strain evidence="2 4">MSK.21.70</strain>
        <strain evidence="1">MSK.21.82</strain>
    </source>
</reference>
<evidence type="ECO:0000313" key="4">
    <source>
        <dbReference type="Proteomes" id="UP001197492"/>
    </source>
</evidence>
<dbReference type="EMBL" id="JAHOEL010000084">
    <property type="protein sequence ID" value="MBV3393549.1"/>
    <property type="molecule type" value="Genomic_DNA"/>
</dbReference>
<sequence>MIYYGRECQIYGNQDADVYIFCFFHDCTSIVKSLKKNYCLIAPVIKDWNSELSPWPADGFAGKGEELEKWILSTMNSSHHYIIAGYSLGGLFSLWMYGRHESFAGCISASGSLWFPGWINYLHTINREAVVYLSLGRKESKTKNKLMCTVGQNTIETYHYLSKNNRCIYIEENGGHFTEPDQRMIRGFKWVFENLSIFFE</sequence>